<dbReference type="InterPro" id="IPR005074">
    <property type="entry name" value="Peptidase_C39"/>
</dbReference>
<evidence type="ECO:0000259" key="1">
    <source>
        <dbReference type="Pfam" id="PF03412"/>
    </source>
</evidence>
<dbReference type="AlphaFoldDB" id="A0A1T4ZY54"/>
<dbReference type="STRING" id="623280.SAMN05660226_00262"/>
<dbReference type="GO" id="GO:0005524">
    <property type="term" value="F:ATP binding"/>
    <property type="evidence" value="ECO:0007669"/>
    <property type="project" value="InterPro"/>
</dbReference>
<organism evidence="2 3">
    <name type="scientific">Parapedobacter luteus</name>
    <dbReference type="NCBI Taxonomy" id="623280"/>
    <lineage>
        <taxon>Bacteria</taxon>
        <taxon>Pseudomonadati</taxon>
        <taxon>Bacteroidota</taxon>
        <taxon>Sphingobacteriia</taxon>
        <taxon>Sphingobacteriales</taxon>
        <taxon>Sphingobacteriaceae</taxon>
        <taxon>Parapedobacter</taxon>
    </lineage>
</organism>
<keyword evidence="3" id="KW-1185">Reference proteome</keyword>
<dbReference type="EMBL" id="FUYS01000001">
    <property type="protein sequence ID" value="SKB27457.1"/>
    <property type="molecule type" value="Genomic_DNA"/>
</dbReference>
<protein>
    <submittedName>
        <fullName evidence="2">Peptidase C39 family protein</fullName>
    </submittedName>
</protein>
<feature type="domain" description="Peptidase C39" evidence="1">
    <location>
        <begin position="2"/>
        <end position="72"/>
    </location>
</feature>
<proteinExistence type="predicted"/>
<reference evidence="2 3" key="1">
    <citation type="submission" date="2017-02" db="EMBL/GenBank/DDBJ databases">
        <authorList>
            <person name="Peterson S.W."/>
        </authorList>
    </citation>
    <scope>NUCLEOTIDE SEQUENCE [LARGE SCALE GENOMIC DNA]</scope>
    <source>
        <strain evidence="2 3">DSM 22899</strain>
    </source>
</reference>
<evidence type="ECO:0000313" key="3">
    <source>
        <dbReference type="Proteomes" id="UP000190541"/>
    </source>
</evidence>
<dbReference type="GO" id="GO:0016020">
    <property type="term" value="C:membrane"/>
    <property type="evidence" value="ECO:0007669"/>
    <property type="project" value="InterPro"/>
</dbReference>
<accession>A0A1T4ZY54</accession>
<dbReference type="Proteomes" id="UP000190541">
    <property type="component" value="Unassembled WGS sequence"/>
</dbReference>
<name>A0A1T4ZY54_9SPHI</name>
<dbReference type="Pfam" id="PF03412">
    <property type="entry name" value="Peptidase_C39"/>
    <property type="match status" value="1"/>
</dbReference>
<dbReference type="GO" id="GO:0006508">
    <property type="term" value="P:proteolysis"/>
    <property type="evidence" value="ECO:0007669"/>
    <property type="project" value="InterPro"/>
</dbReference>
<dbReference type="GO" id="GO:0008233">
    <property type="term" value="F:peptidase activity"/>
    <property type="evidence" value="ECO:0007669"/>
    <property type="project" value="InterPro"/>
</dbReference>
<gene>
    <name evidence="2" type="ORF">SAMN05660226_00262</name>
</gene>
<sequence>MGISEAAEKIGFRTQGARLSLERLAETSLPCILHWRQNHFVVLYKVRKDKYYIADPAMGHCRLSQQEFLGNWFAYRGMHQGLMKRPMH</sequence>
<dbReference type="Gene3D" id="3.90.70.10">
    <property type="entry name" value="Cysteine proteinases"/>
    <property type="match status" value="1"/>
</dbReference>
<evidence type="ECO:0000313" key="2">
    <source>
        <dbReference type="EMBL" id="SKB27457.1"/>
    </source>
</evidence>